<dbReference type="InterPro" id="IPR000033">
    <property type="entry name" value="LDLR_classB_rpt"/>
</dbReference>
<dbReference type="PANTHER" id="PTHR46513:SF13">
    <property type="entry name" value="EGF-LIKE DOMAIN-CONTAINING PROTEIN"/>
    <property type="match status" value="1"/>
</dbReference>
<dbReference type="EMBL" id="BAABIQ010000001">
    <property type="protein sequence ID" value="GAA4778111.1"/>
    <property type="molecule type" value="Genomic_DNA"/>
</dbReference>
<sequence length="379" mass="41209">MLKTMNIVKRALPGFILALIVMVGCKDDKYNFDALPDTVKSFFSIGATELHINEAIPFTNESENAETYTWDFGDGTQSTEQNPTKTYTNPGTYTVKLTAVGPGGTGNYTSDLVVIDPDATVDTDKELYFIEYGSKLVRKISLVPGSTAETVVDMTGKEAHGMAYDAVNEKIYYCDFQNTNAGKIWRMNLDGSEMEEVLSGLGSPYGVAINLAEGKMYIADGANVSRANLDGSGFEKEFITISGGAMRAIGFNSKTNLIYFYEVNDENLYVAKTDGTGVAPIIEGAYGYGMYIDEENEKIYYDDRNEGGLMQADLSGSGKVKIASFSGNRGGSGIAIDYSTNKIYWAETNNGNVKRANLDGSEIETVLSGVNNPRGMFMK</sequence>
<dbReference type="InterPro" id="IPR035986">
    <property type="entry name" value="PKD_dom_sf"/>
</dbReference>
<organism evidence="2 3">
    <name type="scientific">Olivibacter ginsenosidimutans</name>
    <dbReference type="NCBI Taxonomy" id="1176537"/>
    <lineage>
        <taxon>Bacteria</taxon>
        <taxon>Pseudomonadati</taxon>
        <taxon>Bacteroidota</taxon>
        <taxon>Sphingobacteriia</taxon>
        <taxon>Sphingobacteriales</taxon>
        <taxon>Sphingobacteriaceae</taxon>
        <taxon>Olivibacter</taxon>
    </lineage>
</organism>
<feature type="domain" description="PKD" evidence="1">
    <location>
        <begin position="67"/>
        <end position="121"/>
    </location>
</feature>
<reference evidence="3" key="1">
    <citation type="journal article" date="2019" name="Int. J. Syst. Evol. Microbiol.">
        <title>The Global Catalogue of Microorganisms (GCM) 10K type strain sequencing project: providing services to taxonomists for standard genome sequencing and annotation.</title>
        <authorList>
            <consortium name="The Broad Institute Genomics Platform"/>
            <consortium name="The Broad Institute Genome Sequencing Center for Infectious Disease"/>
            <person name="Wu L."/>
            <person name="Ma J."/>
        </authorList>
    </citation>
    <scope>NUCLEOTIDE SEQUENCE [LARGE SCALE GENOMIC DNA]</scope>
    <source>
        <strain evidence="3">JCM 18200</strain>
    </source>
</reference>
<name>A0ABP9AB48_9SPHI</name>
<dbReference type="PROSITE" id="PS51120">
    <property type="entry name" value="LDLRB"/>
    <property type="match status" value="1"/>
</dbReference>
<dbReference type="InterPro" id="IPR013783">
    <property type="entry name" value="Ig-like_fold"/>
</dbReference>
<dbReference type="Pfam" id="PF18911">
    <property type="entry name" value="PKD_4"/>
    <property type="match status" value="1"/>
</dbReference>
<accession>A0ABP9AB48</accession>
<dbReference type="Proteomes" id="UP001501411">
    <property type="component" value="Unassembled WGS sequence"/>
</dbReference>
<dbReference type="InterPro" id="IPR022409">
    <property type="entry name" value="PKD/Chitinase_dom"/>
</dbReference>
<dbReference type="InterPro" id="IPR000601">
    <property type="entry name" value="PKD_dom"/>
</dbReference>
<evidence type="ECO:0000259" key="1">
    <source>
        <dbReference type="PROSITE" id="PS50093"/>
    </source>
</evidence>
<dbReference type="SMART" id="SM00089">
    <property type="entry name" value="PKD"/>
    <property type="match status" value="1"/>
</dbReference>
<dbReference type="InterPro" id="IPR032485">
    <property type="entry name" value="LRP1-like_beta_prop"/>
</dbReference>
<dbReference type="CDD" id="cd00146">
    <property type="entry name" value="PKD"/>
    <property type="match status" value="1"/>
</dbReference>
<evidence type="ECO:0000313" key="2">
    <source>
        <dbReference type="EMBL" id="GAA4778111.1"/>
    </source>
</evidence>
<keyword evidence="3" id="KW-1185">Reference proteome</keyword>
<dbReference type="Gene3D" id="2.60.40.10">
    <property type="entry name" value="Immunoglobulins"/>
    <property type="match status" value="1"/>
</dbReference>
<dbReference type="InterPro" id="IPR011042">
    <property type="entry name" value="6-blade_b-propeller_TolB-like"/>
</dbReference>
<dbReference type="PANTHER" id="PTHR46513">
    <property type="entry name" value="VITELLOGENIN RECEPTOR-LIKE PROTEIN-RELATED-RELATED"/>
    <property type="match status" value="1"/>
</dbReference>
<gene>
    <name evidence="2" type="ORF">GCM10023231_00720</name>
</gene>
<protein>
    <recommendedName>
        <fullName evidence="1">PKD domain-containing protein</fullName>
    </recommendedName>
</protein>
<dbReference type="InterPro" id="IPR050778">
    <property type="entry name" value="Cueball_EGF_LRP_Nidogen"/>
</dbReference>
<dbReference type="SUPFAM" id="SSF101898">
    <property type="entry name" value="NHL repeat"/>
    <property type="match status" value="1"/>
</dbReference>
<evidence type="ECO:0000313" key="3">
    <source>
        <dbReference type="Proteomes" id="UP001501411"/>
    </source>
</evidence>
<dbReference type="PROSITE" id="PS50093">
    <property type="entry name" value="PKD"/>
    <property type="match status" value="1"/>
</dbReference>
<proteinExistence type="predicted"/>
<comment type="caution">
    <text evidence="2">The sequence shown here is derived from an EMBL/GenBank/DDBJ whole genome shotgun (WGS) entry which is preliminary data.</text>
</comment>
<dbReference type="PROSITE" id="PS51257">
    <property type="entry name" value="PROKAR_LIPOPROTEIN"/>
    <property type="match status" value="1"/>
</dbReference>
<dbReference type="SUPFAM" id="SSF49299">
    <property type="entry name" value="PKD domain"/>
    <property type="match status" value="1"/>
</dbReference>
<dbReference type="Pfam" id="PF16472">
    <property type="entry name" value="DUF5050"/>
    <property type="match status" value="1"/>
</dbReference>
<dbReference type="SMART" id="SM00135">
    <property type="entry name" value="LY"/>
    <property type="match status" value="4"/>
</dbReference>
<dbReference type="Gene3D" id="2.120.10.30">
    <property type="entry name" value="TolB, C-terminal domain"/>
    <property type="match status" value="2"/>
</dbReference>